<dbReference type="InterPro" id="IPR003838">
    <property type="entry name" value="ABC3_permease_C"/>
</dbReference>
<sequence>MKKYSYLVNKQFKVNRKKNILTIIGIVTSILLFVCVKYLTNFMQEVNIESAKQSIGNYEVILKDINLNEVEKIRNNVKVDKCGIYKLDKTMDINVGDTNKKLNIYSCDYTIINELFDGNLKIEEGNFPKSSNEIALTFSAKSELNKKIGDIVNVDEKQYHIVGFYKDKEDSVYNALTGISYFDNYNLNEDVNVAITVKNKKRILEDIKEIIKLSNINIETKEYLEKVKYNVRLIYSYGIDIPENSSIVEQEKIIEFFIDLTIFILTLLFIYGVIRASLQERIQEISVLRCIGATKNKIRYLLIKECMILSLISLIIGIVLGHILLWIIINIIFQKVIGINTYGVQFKPYYGVILNIIIVTSINIVIAMILPIIRAGKISPVEGVKANNVPVKRLKKSKSKIIRFIFGYKGEIAYKNIVANRKIFFFITTILTTILVIFNCFTGFYLLNLKEYEYNMKNSYDIDSNYSNGFSLDNVNSLETILNRRNNLKREFEDLKILDEIFTNIIVPATITIEDVARNHQLSSNYQINNTIEDMSKVNKVKFNNAIILIYDKDSINKIIPYIDSVTNSNVEYKNFNKNGFIAVNSGYINSKPPFINNKNSQEVKLYLDEEYNVPIEANLLGFIDHDKLISSNRFGYYSNLTIIVSDDFYFANKKVMDDLQSITRNINFSMNLKDDIDSENALSISKELITKNGGTYFEVKESLKEDKNTIYASAVLIYITLFFITIIGGLNIINTRYINIILRKKEFGTFLAIGIQKDDLRKIIILEGIVQWFISSSIGTVLSLIILKVINVMFSYSVGEIHVIPFWIMIISILILLVINLLSSFLPYSKLKKLEINELIRNEE</sequence>
<name>A0A2S7F878_CLOBU</name>
<feature type="transmembrane region" description="Helical" evidence="7">
    <location>
        <begin position="253"/>
        <end position="274"/>
    </location>
</feature>
<keyword evidence="2" id="KW-1003">Cell membrane</keyword>
<evidence type="ECO:0000256" key="3">
    <source>
        <dbReference type="ARBA" id="ARBA00022692"/>
    </source>
</evidence>
<feature type="transmembrane region" description="Helical" evidence="7">
    <location>
        <begin position="770"/>
        <end position="795"/>
    </location>
</feature>
<reference evidence="9 10" key="1">
    <citation type="submission" date="2016-01" db="EMBL/GenBank/DDBJ databases">
        <title>Characterization of the Clostridium difficile lineages that are prevalent in Hong Kong and China.</title>
        <authorList>
            <person name="Kwok J.S.-L."/>
            <person name="Lam W.-Y."/>
            <person name="Ip M."/>
            <person name="Chan T.-F."/>
            <person name="Hawkey P.M."/>
            <person name="Tsui S.K.-W."/>
        </authorList>
    </citation>
    <scope>NUCLEOTIDE SEQUENCE [LARGE SCALE GENOMIC DNA]</scope>
    <source>
        <strain evidence="9 10">300064</strain>
    </source>
</reference>
<feature type="transmembrane region" description="Helical" evidence="7">
    <location>
        <begin position="349"/>
        <end position="370"/>
    </location>
</feature>
<evidence type="ECO:0000313" key="10">
    <source>
        <dbReference type="Proteomes" id="UP000238081"/>
    </source>
</evidence>
<dbReference type="EMBL" id="LRDH01000123">
    <property type="protein sequence ID" value="PPV13349.1"/>
    <property type="molecule type" value="Genomic_DNA"/>
</dbReference>
<dbReference type="Proteomes" id="UP000238081">
    <property type="component" value="Unassembled WGS sequence"/>
</dbReference>
<feature type="transmembrane region" description="Helical" evidence="7">
    <location>
        <begin position="20"/>
        <end position="39"/>
    </location>
</feature>
<evidence type="ECO:0000256" key="6">
    <source>
        <dbReference type="ARBA" id="ARBA00038076"/>
    </source>
</evidence>
<proteinExistence type="inferred from homology"/>
<dbReference type="RefSeq" id="WP_104675634.1">
    <property type="nucleotide sequence ID" value="NZ_LRDH01000123.1"/>
</dbReference>
<dbReference type="PANTHER" id="PTHR30572:SF4">
    <property type="entry name" value="ABC TRANSPORTER PERMEASE YTRF"/>
    <property type="match status" value="1"/>
</dbReference>
<evidence type="ECO:0000256" key="4">
    <source>
        <dbReference type="ARBA" id="ARBA00022989"/>
    </source>
</evidence>
<evidence type="ECO:0000256" key="1">
    <source>
        <dbReference type="ARBA" id="ARBA00004651"/>
    </source>
</evidence>
<feature type="transmembrane region" description="Helical" evidence="7">
    <location>
        <begin position="306"/>
        <end position="329"/>
    </location>
</feature>
<dbReference type="Pfam" id="PF02687">
    <property type="entry name" value="FtsX"/>
    <property type="match status" value="2"/>
</dbReference>
<evidence type="ECO:0000256" key="2">
    <source>
        <dbReference type="ARBA" id="ARBA00022475"/>
    </source>
</evidence>
<dbReference type="AlphaFoldDB" id="A0A2S7F878"/>
<keyword evidence="5 7" id="KW-0472">Membrane</keyword>
<comment type="similarity">
    <text evidence="6">Belongs to the ABC-4 integral membrane protein family.</text>
</comment>
<dbReference type="GO" id="GO:0005886">
    <property type="term" value="C:plasma membrane"/>
    <property type="evidence" value="ECO:0007669"/>
    <property type="project" value="UniProtKB-SubCell"/>
</dbReference>
<feature type="transmembrane region" description="Helical" evidence="7">
    <location>
        <begin position="807"/>
        <end position="827"/>
    </location>
</feature>
<accession>A0A2S7F878</accession>
<keyword evidence="3 7" id="KW-0812">Transmembrane</keyword>
<feature type="domain" description="ABC3 transporter permease C-terminal" evidence="8">
    <location>
        <begin position="720"/>
        <end position="836"/>
    </location>
</feature>
<comment type="caution">
    <text evidence="9">The sequence shown here is derived from an EMBL/GenBank/DDBJ whole genome shotgun (WGS) entry which is preliminary data.</text>
</comment>
<organism evidence="9 10">
    <name type="scientific">Clostridium butyricum</name>
    <dbReference type="NCBI Taxonomy" id="1492"/>
    <lineage>
        <taxon>Bacteria</taxon>
        <taxon>Bacillati</taxon>
        <taxon>Bacillota</taxon>
        <taxon>Clostridia</taxon>
        <taxon>Eubacteriales</taxon>
        <taxon>Clostridiaceae</taxon>
        <taxon>Clostridium</taxon>
    </lineage>
</organism>
<evidence type="ECO:0000313" key="9">
    <source>
        <dbReference type="EMBL" id="PPV13349.1"/>
    </source>
</evidence>
<dbReference type="GO" id="GO:0022857">
    <property type="term" value="F:transmembrane transporter activity"/>
    <property type="evidence" value="ECO:0007669"/>
    <property type="project" value="TreeGrafter"/>
</dbReference>
<feature type="domain" description="ABC3 transporter permease C-terminal" evidence="8">
    <location>
        <begin position="261"/>
        <end position="380"/>
    </location>
</feature>
<evidence type="ECO:0000259" key="8">
    <source>
        <dbReference type="Pfam" id="PF02687"/>
    </source>
</evidence>
<dbReference type="PANTHER" id="PTHR30572">
    <property type="entry name" value="MEMBRANE COMPONENT OF TRANSPORTER-RELATED"/>
    <property type="match status" value="1"/>
</dbReference>
<feature type="transmembrane region" description="Helical" evidence="7">
    <location>
        <begin position="423"/>
        <end position="447"/>
    </location>
</feature>
<gene>
    <name evidence="9" type="ORF">AWN73_16705</name>
</gene>
<comment type="subcellular location">
    <subcellularLocation>
        <location evidence="1">Cell membrane</location>
        <topology evidence="1">Multi-pass membrane protein</topology>
    </subcellularLocation>
</comment>
<evidence type="ECO:0000256" key="5">
    <source>
        <dbReference type="ARBA" id="ARBA00023136"/>
    </source>
</evidence>
<feature type="transmembrane region" description="Helical" evidence="7">
    <location>
        <begin position="711"/>
        <end position="734"/>
    </location>
</feature>
<keyword evidence="4 7" id="KW-1133">Transmembrane helix</keyword>
<protein>
    <submittedName>
        <fullName evidence="9">ABC transporter permease</fullName>
    </submittedName>
</protein>
<evidence type="ECO:0000256" key="7">
    <source>
        <dbReference type="SAM" id="Phobius"/>
    </source>
</evidence>
<dbReference type="InterPro" id="IPR050250">
    <property type="entry name" value="Macrolide_Exporter_MacB"/>
</dbReference>